<evidence type="ECO:0000256" key="1">
    <source>
        <dbReference type="SAM" id="Phobius"/>
    </source>
</evidence>
<evidence type="ECO:0000313" key="2">
    <source>
        <dbReference type="EMBL" id="KAJ5568773.1"/>
    </source>
</evidence>
<evidence type="ECO:0000313" key="3">
    <source>
        <dbReference type="Proteomes" id="UP001216150"/>
    </source>
</evidence>
<sequence>MSQSEPNVQAPPQCHQTTELTRTGSYISLTRAETCPDNPTPTETDSVINSLKSEVLFDYNEEYKKEEANGKKKKKNWKETYCATGMRRTLINIIVLSCLLAGVAYLSFTEFYPRYQEAAKEDLKRTRGTNSTHVNATNKIHALQQRQVSKVILPLWTKDVNEVKRDSPFVIPTVPPFPGAKAECSMSKKNQCYTGHKCYKRYCVPWCRDNSDCFEGHICLRADLGTSWKVCSLEADVQVPCVQNYKYCKEDNDCCTGSCQHRGKYKVCVPPEKFEHPVKGNDIKEEVSTVETKLQNPPHSIPY</sequence>
<keyword evidence="1" id="KW-0472">Membrane</keyword>
<dbReference type="Proteomes" id="UP001216150">
    <property type="component" value="Unassembled WGS sequence"/>
</dbReference>
<organism evidence="2 3">
    <name type="scientific">Penicillium hetheringtonii</name>
    <dbReference type="NCBI Taxonomy" id="911720"/>
    <lineage>
        <taxon>Eukaryota</taxon>
        <taxon>Fungi</taxon>
        <taxon>Dikarya</taxon>
        <taxon>Ascomycota</taxon>
        <taxon>Pezizomycotina</taxon>
        <taxon>Eurotiomycetes</taxon>
        <taxon>Eurotiomycetidae</taxon>
        <taxon>Eurotiales</taxon>
        <taxon>Aspergillaceae</taxon>
        <taxon>Penicillium</taxon>
    </lineage>
</organism>
<dbReference type="AlphaFoldDB" id="A0AAD6GLN1"/>
<accession>A0AAD6GLN1</accession>
<proteinExistence type="predicted"/>
<protein>
    <submittedName>
        <fullName evidence="2">Uncharacterized protein</fullName>
    </submittedName>
</protein>
<feature type="transmembrane region" description="Helical" evidence="1">
    <location>
        <begin position="90"/>
        <end position="108"/>
    </location>
</feature>
<keyword evidence="1" id="KW-1133">Transmembrane helix</keyword>
<gene>
    <name evidence="2" type="ORF">N7450_011259</name>
</gene>
<keyword evidence="3" id="KW-1185">Reference proteome</keyword>
<keyword evidence="1" id="KW-0812">Transmembrane</keyword>
<comment type="caution">
    <text evidence="2">The sequence shown here is derived from an EMBL/GenBank/DDBJ whole genome shotgun (WGS) entry which is preliminary data.</text>
</comment>
<dbReference type="EMBL" id="JAQJAC010000010">
    <property type="protein sequence ID" value="KAJ5568773.1"/>
    <property type="molecule type" value="Genomic_DNA"/>
</dbReference>
<reference evidence="2 3" key="1">
    <citation type="journal article" date="2023" name="IMA Fungus">
        <title>Comparative genomic study of the Penicillium genus elucidates a diverse pangenome and 15 lateral gene transfer events.</title>
        <authorList>
            <person name="Petersen C."/>
            <person name="Sorensen T."/>
            <person name="Nielsen M.R."/>
            <person name="Sondergaard T.E."/>
            <person name="Sorensen J.L."/>
            <person name="Fitzpatrick D.A."/>
            <person name="Frisvad J.C."/>
            <person name="Nielsen K.L."/>
        </authorList>
    </citation>
    <scope>NUCLEOTIDE SEQUENCE [LARGE SCALE GENOMIC DNA]</scope>
    <source>
        <strain evidence="2 3">IBT 29057</strain>
    </source>
</reference>
<name>A0AAD6GLN1_9EURO</name>